<feature type="compositionally biased region" description="Polar residues" evidence="1">
    <location>
        <begin position="275"/>
        <end position="289"/>
    </location>
</feature>
<evidence type="ECO:0000256" key="1">
    <source>
        <dbReference type="SAM" id="MobiDB-lite"/>
    </source>
</evidence>
<comment type="caution">
    <text evidence="3">The sequence shown here is derived from an EMBL/GenBank/DDBJ whole genome shotgun (WGS) entry which is preliminary data.</text>
</comment>
<feature type="transmembrane region" description="Helical" evidence="2">
    <location>
        <begin position="112"/>
        <end position="135"/>
    </location>
</feature>
<accession>A0A8S3RG37</accession>
<gene>
    <name evidence="3" type="ORF">MEDL_22568</name>
</gene>
<reference evidence="3" key="1">
    <citation type="submission" date="2021-03" db="EMBL/GenBank/DDBJ databases">
        <authorList>
            <person name="Bekaert M."/>
        </authorList>
    </citation>
    <scope>NUCLEOTIDE SEQUENCE</scope>
</reference>
<evidence type="ECO:0000256" key="2">
    <source>
        <dbReference type="SAM" id="Phobius"/>
    </source>
</evidence>
<evidence type="ECO:0000313" key="4">
    <source>
        <dbReference type="Proteomes" id="UP000683360"/>
    </source>
</evidence>
<evidence type="ECO:0000313" key="3">
    <source>
        <dbReference type="EMBL" id="CAG2208336.1"/>
    </source>
</evidence>
<feature type="region of interest" description="Disordered" evidence="1">
    <location>
        <begin position="170"/>
        <end position="207"/>
    </location>
</feature>
<keyword evidence="4" id="KW-1185">Reference proteome</keyword>
<feature type="compositionally biased region" description="Polar residues" evidence="1">
    <location>
        <begin position="174"/>
        <end position="184"/>
    </location>
</feature>
<dbReference type="Proteomes" id="UP000683360">
    <property type="component" value="Unassembled WGS sequence"/>
</dbReference>
<proteinExistence type="predicted"/>
<keyword evidence="2" id="KW-0812">Transmembrane</keyword>
<dbReference type="AlphaFoldDB" id="A0A8S3RG37"/>
<feature type="compositionally biased region" description="Polar residues" evidence="1">
    <location>
        <begin position="247"/>
        <end position="265"/>
    </location>
</feature>
<protein>
    <submittedName>
        <fullName evidence="3">Uncharacterized protein</fullName>
    </submittedName>
</protein>
<name>A0A8S3RG37_MYTED</name>
<organism evidence="3 4">
    <name type="scientific">Mytilus edulis</name>
    <name type="common">Blue mussel</name>
    <dbReference type="NCBI Taxonomy" id="6550"/>
    <lineage>
        <taxon>Eukaryota</taxon>
        <taxon>Metazoa</taxon>
        <taxon>Spiralia</taxon>
        <taxon>Lophotrochozoa</taxon>
        <taxon>Mollusca</taxon>
        <taxon>Bivalvia</taxon>
        <taxon>Autobranchia</taxon>
        <taxon>Pteriomorphia</taxon>
        <taxon>Mytilida</taxon>
        <taxon>Mytiloidea</taxon>
        <taxon>Mytilidae</taxon>
        <taxon>Mytilinae</taxon>
        <taxon>Mytilus</taxon>
    </lineage>
</organism>
<sequence>MLFETTTTESTSMKNALETSLSTSQLSSDTTTDMIAVTKIHKSTDSSVKVTSSIVEGLRTTDPSKTESSFNTPLITQDSTMNTRSTTKINTTVPPEPTTTLVNNQTVDDKNLYIGIGVGCGALVIIIIILIGATIRKKHLTSKGIELKSYLHGEDNDYTTVNVTHTSVNNQTNGINFTNGQADMSSKHKPDCSERDENKPSAAKHIDIPNIKPDSLYAVVDKSKKKQLTDSVIGGVKGHTAAEKTTKPSQEPETTTPDTANNNGLQYAELEFSYHPSTTEKPNETNNDSVDYAEVMFKS</sequence>
<feature type="compositionally biased region" description="Basic and acidic residues" evidence="1">
    <location>
        <begin position="185"/>
        <end position="207"/>
    </location>
</feature>
<dbReference type="EMBL" id="CAJPWZ010001105">
    <property type="protein sequence ID" value="CAG2208336.1"/>
    <property type="molecule type" value="Genomic_DNA"/>
</dbReference>
<feature type="region of interest" description="Disordered" evidence="1">
    <location>
        <begin position="235"/>
        <end position="299"/>
    </location>
</feature>
<keyword evidence="2" id="KW-1133">Transmembrane helix</keyword>
<keyword evidence="2" id="KW-0472">Membrane</keyword>